<feature type="compositionally biased region" description="Low complexity" evidence="1">
    <location>
        <begin position="256"/>
        <end position="271"/>
    </location>
</feature>
<organism evidence="2 3">
    <name type="scientific">Dendrobium chrysotoxum</name>
    <name type="common">Orchid</name>
    <dbReference type="NCBI Taxonomy" id="161865"/>
    <lineage>
        <taxon>Eukaryota</taxon>
        <taxon>Viridiplantae</taxon>
        <taxon>Streptophyta</taxon>
        <taxon>Embryophyta</taxon>
        <taxon>Tracheophyta</taxon>
        <taxon>Spermatophyta</taxon>
        <taxon>Magnoliopsida</taxon>
        <taxon>Liliopsida</taxon>
        <taxon>Asparagales</taxon>
        <taxon>Orchidaceae</taxon>
        <taxon>Epidendroideae</taxon>
        <taxon>Malaxideae</taxon>
        <taxon>Dendrobiinae</taxon>
        <taxon>Dendrobium</taxon>
    </lineage>
</organism>
<protein>
    <submittedName>
        <fullName evidence="2">Uncharacterized protein</fullName>
    </submittedName>
</protein>
<feature type="compositionally biased region" description="Basic and acidic residues" evidence="1">
    <location>
        <begin position="291"/>
        <end position="300"/>
    </location>
</feature>
<evidence type="ECO:0000313" key="3">
    <source>
        <dbReference type="Proteomes" id="UP000775213"/>
    </source>
</evidence>
<reference evidence="2 3" key="1">
    <citation type="journal article" date="2021" name="Hortic Res">
        <title>Chromosome-scale assembly of the Dendrobium chrysotoxum genome enhances the understanding of orchid evolution.</title>
        <authorList>
            <person name="Zhang Y."/>
            <person name="Zhang G.Q."/>
            <person name="Zhang D."/>
            <person name="Liu X.D."/>
            <person name="Xu X.Y."/>
            <person name="Sun W.H."/>
            <person name="Yu X."/>
            <person name="Zhu X."/>
            <person name="Wang Z.W."/>
            <person name="Zhao X."/>
            <person name="Zhong W.Y."/>
            <person name="Chen H."/>
            <person name="Yin W.L."/>
            <person name="Huang T."/>
            <person name="Niu S.C."/>
            <person name="Liu Z.J."/>
        </authorList>
    </citation>
    <scope>NUCLEOTIDE SEQUENCE [LARGE SCALE GENOMIC DNA]</scope>
    <source>
        <strain evidence="2">Lindl</strain>
    </source>
</reference>
<feature type="region of interest" description="Disordered" evidence="1">
    <location>
        <begin position="1"/>
        <end position="52"/>
    </location>
</feature>
<comment type="caution">
    <text evidence="2">The sequence shown here is derived from an EMBL/GenBank/DDBJ whole genome shotgun (WGS) entry which is preliminary data.</text>
</comment>
<feature type="region of interest" description="Disordered" evidence="1">
    <location>
        <begin position="256"/>
        <end position="345"/>
    </location>
</feature>
<keyword evidence="3" id="KW-1185">Reference proteome</keyword>
<name>A0AAV7GC13_DENCH</name>
<evidence type="ECO:0000256" key="1">
    <source>
        <dbReference type="SAM" id="MobiDB-lite"/>
    </source>
</evidence>
<dbReference type="Proteomes" id="UP000775213">
    <property type="component" value="Unassembled WGS sequence"/>
</dbReference>
<sequence length="345" mass="38319">MPKDRKSRSVSFDRHSPFRFSDSRCLSPCPSYSATAEGSSSSSSASGIPDRSRVVPADKDLKEWDEVRCPVCMEQPHNSVLLICSSHDKGCRPFMCDTSYRHSNCLDQYRKACDASAFETEGVSLAKLSCPLCRGVVSDWKVVPTARKYLNAKVRNCSTETCGFSGAYGELRKHARTEHPFVRPSEADSERQQDWRRMELQRDIGDFVSSIESSIGEWDESLSFLAEGREFGGFFPMPSIGFFLILSFRGSGDLSRNTGRVSVSGGSSRSSRGQRGRARFLSGEALSEAEASGRFRRNAEDAGDDENHEIHDDAGHEEALDASRQPQRQTHGQLRMLEDDEDGTA</sequence>
<dbReference type="InterPro" id="IPR013083">
    <property type="entry name" value="Znf_RING/FYVE/PHD"/>
</dbReference>
<feature type="compositionally biased region" description="Basic and acidic residues" evidence="1">
    <location>
        <begin position="308"/>
        <end position="321"/>
    </location>
</feature>
<dbReference type="EMBL" id="JAGFBR010000016">
    <property type="protein sequence ID" value="KAH0453274.1"/>
    <property type="molecule type" value="Genomic_DNA"/>
</dbReference>
<dbReference type="Pfam" id="PF07800">
    <property type="entry name" value="DUF1644"/>
    <property type="match status" value="2"/>
</dbReference>
<dbReference type="Gene3D" id="3.30.40.10">
    <property type="entry name" value="Zinc/RING finger domain, C3HC4 (zinc finger)"/>
    <property type="match status" value="1"/>
</dbReference>
<dbReference type="AlphaFoldDB" id="A0AAV7GC13"/>
<evidence type="ECO:0000313" key="2">
    <source>
        <dbReference type="EMBL" id="KAH0453274.1"/>
    </source>
</evidence>
<feature type="compositionally biased region" description="Low complexity" evidence="1">
    <location>
        <begin position="31"/>
        <end position="46"/>
    </location>
</feature>
<proteinExistence type="predicted"/>
<dbReference type="PANTHER" id="PTHR31197:SF5">
    <property type="entry name" value="OS01G0612600 PROTEIN"/>
    <property type="match status" value="1"/>
</dbReference>
<accession>A0AAV7GC13</accession>
<dbReference type="PANTHER" id="PTHR31197">
    <property type="entry name" value="OS01G0612600 PROTEIN"/>
    <property type="match status" value="1"/>
</dbReference>
<dbReference type="InterPro" id="IPR012866">
    <property type="entry name" value="DUF1644"/>
</dbReference>
<gene>
    <name evidence="2" type="ORF">IEQ34_017598</name>
</gene>